<dbReference type="InterPro" id="IPR001347">
    <property type="entry name" value="SIS_dom"/>
</dbReference>
<dbReference type="InterPro" id="IPR000281">
    <property type="entry name" value="HTH_RpiR"/>
</dbReference>
<keyword evidence="3" id="KW-0804">Transcription</keyword>
<dbReference type="Pfam" id="PF01380">
    <property type="entry name" value="SIS"/>
    <property type="match status" value="1"/>
</dbReference>
<dbReference type="STRING" id="247633.GP2143_05785"/>
<evidence type="ECO:0000256" key="2">
    <source>
        <dbReference type="ARBA" id="ARBA00023125"/>
    </source>
</evidence>
<organism evidence="6 7">
    <name type="scientific">marine gamma proteobacterium HTCC2143</name>
    <dbReference type="NCBI Taxonomy" id="247633"/>
    <lineage>
        <taxon>Bacteria</taxon>
        <taxon>Pseudomonadati</taxon>
        <taxon>Pseudomonadota</taxon>
        <taxon>Gammaproteobacteria</taxon>
        <taxon>Cellvibrionales</taxon>
        <taxon>Spongiibacteraceae</taxon>
        <taxon>BD1-7 clade</taxon>
    </lineage>
</organism>
<reference evidence="6 7" key="1">
    <citation type="journal article" date="2010" name="J. Bacteriol.">
        <title>Genome sequence of the oligotrophic marine Gammaproteobacterium HTCC2143, isolated from the Oregon Coast.</title>
        <authorList>
            <person name="Oh H.M."/>
            <person name="Kang I."/>
            <person name="Ferriera S."/>
            <person name="Giovannoni S.J."/>
            <person name="Cho J.C."/>
        </authorList>
    </citation>
    <scope>NUCLEOTIDE SEQUENCE [LARGE SCALE GENOMIC DNA]</scope>
    <source>
        <strain evidence="6 7">HTCC2143</strain>
    </source>
</reference>
<evidence type="ECO:0000313" key="7">
    <source>
        <dbReference type="Proteomes" id="UP000004931"/>
    </source>
</evidence>
<dbReference type="Proteomes" id="UP000004931">
    <property type="component" value="Unassembled WGS sequence"/>
</dbReference>
<dbReference type="Pfam" id="PF01418">
    <property type="entry name" value="HTH_6"/>
    <property type="match status" value="1"/>
</dbReference>
<dbReference type="InterPro" id="IPR047640">
    <property type="entry name" value="RpiR-like"/>
</dbReference>
<dbReference type="PROSITE" id="PS51464">
    <property type="entry name" value="SIS"/>
    <property type="match status" value="1"/>
</dbReference>
<dbReference type="SUPFAM" id="SSF46689">
    <property type="entry name" value="Homeodomain-like"/>
    <property type="match status" value="1"/>
</dbReference>
<evidence type="ECO:0000256" key="1">
    <source>
        <dbReference type="ARBA" id="ARBA00023015"/>
    </source>
</evidence>
<evidence type="ECO:0000256" key="3">
    <source>
        <dbReference type="ARBA" id="ARBA00023163"/>
    </source>
</evidence>
<gene>
    <name evidence="6" type="ORF">GP2143_05785</name>
</gene>
<protein>
    <submittedName>
        <fullName evidence="6">Transcriptional regulator</fullName>
    </submittedName>
</protein>
<feature type="domain" description="HTH rpiR-type" evidence="4">
    <location>
        <begin position="1"/>
        <end position="68"/>
    </location>
</feature>
<evidence type="ECO:0000259" key="5">
    <source>
        <dbReference type="PROSITE" id="PS51464"/>
    </source>
</evidence>
<dbReference type="Gene3D" id="1.10.10.10">
    <property type="entry name" value="Winged helix-like DNA-binding domain superfamily/Winged helix DNA-binding domain"/>
    <property type="match status" value="1"/>
</dbReference>
<dbReference type="Gene3D" id="3.40.50.10490">
    <property type="entry name" value="Glucose-6-phosphate isomerase like protein, domain 1"/>
    <property type="match status" value="1"/>
</dbReference>
<dbReference type="PANTHER" id="PTHR30514:SF1">
    <property type="entry name" value="HTH-TYPE TRANSCRIPTIONAL REGULATOR HEXR-RELATED"/>
    <property type="match status" value="1"/>
</dbReference>
<dbReference type="InterPro" id="IPR035472">
    <property type="entry name" value="RpiR-like_SIS"/>
</dbReference>
<dbReference type="PANTHER" id="PTHR30514">
    <property type="entry name" value="GLUCOKINASE"/>
    <property type="match status" value="1"/>
</dbReference>
<dbReference type="GO" id="GO:0003677">
    <property type="term" value="F:DNA binding"/>
    <property type="evidence" value="ECO:0007669"/>
    <property type="project" value="UniProtKB-KW"/>
</dbReference>
<dbReference type="CDD" id="cd05013">
    <property type="entry name" value="SIS_RpiR"/>
    <property type="match status" value="1"/>
</dbReference>
<dbReference type="GO" id="GO:0003700">
    <property type="term" value="F:DNA-binding transcription factor activity"/>
    <property type="evidence" value="ECO:0007669"/>
    <property type="project" value="InterPro"/>
</dbReference>
<proteinExistence type="predicted"/>
<feature type="domain" description="SIS" evidence="5">
    <location>
        <begin position="112"/>
        <end position="252"/>
    </location>
</feature>
<dbReference type="InterPro" id="IPR009057">
    <property type="entry name" value="Homeodomain-like_sf"/>
</dbReference>
<dbReference type="AlphaFoldDB" id="A0YBK7"/>
<accession>A0YBK7</accession>
<keyword evidence="1" id="KW-0805">Transcription regulation</keyword>
<name>A0YBK7_9GAMM</name>
<dbReference type="eggNOG" id="COG1737">
    <property type="taxonomic scope" value="Bacteria"/>
</dbReference>
<sequence>MLPSLSKAESSIARAILADPDAAVNSTTADLARIAAVSDPMISRFCRTLGCSSFPDFKVRLAKSLVSKASFISEAVSKGDDAALYIEKRINANQAALEYIRSKLKPAIIEQTVAALGRSKRIEIFGMGGAAAIAKDAQHKLFRLGIPTVAYEDHLMQRMAAAAADENTVVLVISFTGRTRAMIEIADIAKNSQATLIAITNPKSPLAKLADITITSGDEIEDTTIYVPMTTRIIILTIIDILATGLALTQGPAIDEKLKTIKHSLDNTKVP</sequence>
<dbReference type="InterPro" id="IPR036388">
    <property type="entry name" value="WH-like_DNA-bd_sf"/>
</dbReference>
<dbReference type="GO" id="GO:1901135">
    <property type="term" value="P:carbohydrate derivative metabolic process"/>
    <property type="evidence" value="ECO:0007669"/>
    <property type="project" value="InterPro"/>
</dbReference>
<dbReference type="SUPFAM" id="SSF53697">
    <property type="entry name" value="SIS domain"/>
    <property type="match status" value="1"/>
</dbReference>
<dbReference type="InterPro" id="IPR046348">
    <property type="entry name" value="SIS_dom_sf"/>
</dbReference>
<dbReference type="EMBL" id="AAVT01000002">
    <property type="protein sequence ID" value="EAW31937.1"/>
    <property type="molecule type" value="Genomic_DNA"/>
</dbReference>
<dbReference type="GO" id="GO:0097367">
    <property type="term" value="F:carbohydrate derivative binding"/>
    <property type="evidence" value="ECO:0007669"/>
    <property type="project" value="InterPro"/>
</dbReference>
<evidence type="ECO:0000259" key="4">
    <source>
        <dbReference type="PROSITE" id="PS51071"/>
    </source>
</evidence>
<evidence type="ECO:0000313" key="6">
    <source>
        <dbReference type="EMBL" id="EAW31937.1"/>
    </source>
</evidence>
<comment type="caution">
    <text evidence="6">The sequence shown here is derived from an EMBL/GenBank/DDBJ whole genome shotgun (WGS) entry which is preliminary data.</text>
</comment>
<keyword evidence="7" id="KW-1185">Reference proteome</keyword>
<keyword evidence="2" id="KW-0238">DNA-binding</keyword>
<dbReference type="PROSITE" id="PS51071">
    <property type="entry name" value="HTH_RPIR"/>
    <property type="match status" value="1"/>
</dbReference>